<dbReference type="Pfam" id="PF01872">
    <property type="entry name" value="RibD_C"/>
    <property type="match status" value="1"/>
</dbReference>
<dbReference type="STRING" id="1071383.J7S3E9"/>
<reference evidence="14 15" key="1">
    <citation type="journal article" date="2011" name="Proc. Natl. Acad. Sci. U.S.A.">
        <title>Evolutionary erosion of yeast sex chromosomes by mating-type switching accidents.</title>
        <authorList>
            <person name="Gordon J.L."/>
            <person name="Armisen D."/>
            <person name="Proux-Wera E."/>
            <person name="Oheigeartaigh S.S."/>
            <person name="Byrne K.P."/>
            <person name="Wolfe K.H."/>
        </authorList>
    </citation>
    <scope>NUCLEOTIDE SEQUENCE [LARGE SCALE GENOMIC DNA]</scope>
    <source>
        <strain evidence="15">ATCC MYA-139 / BCRC 22969 / CBS 8797 / CCRC 22969 / KCTC 17520 / NBRC 10181 / NCYC 3082</strain>
    </source>
</reference>
<dbReference type="GO" id="GO:0008703">
    <property type="term" value="F:5-amino-6-(5-phosphoribosylamino)uracil reductase activity"/>
    <property type="evidence" value="ECO:0007669"/>
    <property type="project" value="EnsemblFungi"/>
</dbReference>
<dbReference type="PANTHER" id="PTHR38011:SF7">
    <property type="entry name" value="2,5-DIAMINO-6-RIBOSYLAMINO-4(3H)-PYRIMIDINONE 5'-PHOSPHATE REDUCTASE"/>
    <property type="match status" value="1"/>
</dbReference>
<evidence type="ECO:0000313" key="15">
    <source>
        <dbReference type="Proteomes" id="UP000006310"/>
    </source>
</evidence>
<protein>
    <recommendedName>
        <fullName evidence="5">2,5-diamino-6-ribosylamino-4(3H)-pyrimidinone 5'-phosphate reductase</fullName>
        <ecNumber evidence="4">1.1.1.302</ecNumber>
    </recommendedName>
    <alternativeName>
        <fullName evidence="10">2,5-diamino-6-(5-phospho-D-ribosylamino)pyrimidin-4(3H)-one reductase</fullName>
    </alternativeName>
    <alternativeName>
        <fullName evidence="9">2,5-diamino-6-ribitylamino-4(3H)-pyrimidinone 5'-phosphate synthase</fullName>
    </alternativeName>
</protein>
<keyword evidence="7" id="KW-0521">NADP</keyword>
<dbReference type="OrthoDB" id="5432at2759"/>
<dbReference type="InterPro" id="IPR050765">
    <property type="entry name" value="Riboflavin_Biosynth_HTPR"/>
</dbReference>
<evidence type="ECO:0000256" key="2">
    <source>
        <dbReference type="ARBA" id="ARBA00005104"/>
    </source>
</evidence>
<comment type="pathway">
    <text evidence="2">Cofactor biosynthesis; riboflavin biosynthesis.</text>
</comment>
<sequence length="239" mass="26517">MSLAPLRDDLPSCLEPYLPQPPSAHSDRPFVTVTWAQSLDARISKGPGIRTAISHPETKTMTHYLRYHHAGILIGTGTLLADNPGLNCKWVPQNGDRRTPKPVVMDLSQKWRFEGSQMWELYKKGTGKPPIVIVLGEPKARETGVGYLIVDDPSVKWDTLLRRLRSEFRLDSMMIEGGGRIINDVLMEAGLVDSIVVTIGSTILGKNGVEVSPMHSLTLKHIRWWTGTTDAIMCAQPDV</sequence>
<evidence type="ECO:0000256" key="5">
    <source>
        <dbReference type="ARBA" id="ARBA00015035"/>
    </source>
</evidence>
<evidence type="ECO:0000256" key="9">
    <source>
        <dbReference type="ARBA" id="ARBA00030073"/>
    </source>
</evidence>
<dbReference type="InterPro" id="IPR002734">
    <property type="entry name" value="RibDG_C"/>
</dbReference>
<evidence type="ECO:0000256" key="1">
    <source>
        <dbReference type="ARBA" id="ARBA00003555"/>
    </source>
</evidence>
<gene>
    <name evidence="14" type="primary">KNAG0K02030</name>
    <name evidence="14" type="ordered locus">KNAG_0K02030</name>
</gene>
<evidence type="ECO:0000256" key="8">
    <source>
        <dbReference type="ARBA" id="ARBA00023002"/>
    </source>
</evidence>
<evidence type="ECO:0000313" key="14">
    <source>
        <dbReference type="EMBL" id="CCK72567.1"/>
    </source>
</evidence>
<dbReference type="SUPFAM" id="SSF53597">
    <property type="entry name" value="Dihydrofolate reductase-like"/>
    <property type="match status" value="1"/>
</dbReference>
<comment type="function">
    <text evidence="1">Catalyzes an early step in riboflavin biosynthesis, the NADPH-dependent reduction of the ribose side chain of 2,5-diamino-6-ribosylamino-4(3H)-pyrimidinone 5'-phosphate, yielding 2,5-diamino-6-ribitylamino-4(3H)-pyrimidinone 5'-phosphate.</text>
</comment>
<dbReference type="InterPro" id="IPR024072">
    <property type="entry name" value="DHFR-like_dom_sf"/>
</dbReference>
<dbReference type="OMA" id="HYLRYHH"/>
<dbReference type="GeneID" id="34528334"/>
<dbReference type="GO" id="GO:0009231">
    <property type="term" value="P:riboflavin biosynthetic process"/>
    <property type="evidence" value="ECO:0007669"/>
    <property type="project" value="UniProtKB-KW"/>
</dbReference>
<comment type="catalytic activity">
    <reaction evidence="12">
        <text>2,5-diamino-6-(1-D-ribitylamino)pyrimidin-4(3H)-one 5'-phosphate + NADP(+) = 2,5-diamino-6-(1-D-ribosylamino)pyrimidin-4(3H)-one 5'-phosphate + NADPH + H(+)</text>
        <dbReference type="Rhea" id="RHEA:27278"/>
        <dbReference type="ChEBI" id="CHEBI:15378"/>
        <dbReference type="ChEBI" id="CHEBI:57783"/>
        <dbReference type="ChEBI" id="CHEBI:58349"/>
        <dbReference type="ChEBI" id="CHEBI:58890"/>
        <dbReference type="ChEBI" id="CHEBI:59545"/>
        <dbReference type="EC" id="1.1.1.302"/>
    </reaction>
</comment>
<keyword evidence="8" id="KW-0560">Oxidoreductase</keyword>
<dbReference type="HOGENOM" id="CLU_036590_5_0_1"/>
<evidence type="ECO:0000256" key="7">
    <source>
        <dbReference type="ARBA" id="ARBA00022857"/>
    </source>
</evidence>
<evidence type="ECO:0000259" key="13">
    <source>
        <dbReference type="Pfam" id="PF01872"/>
    </source>
</evidence>
<dbReference type="Gene3D" id="3.40.430.10">
    <property type="entry name" value="Dihydrofolate Reductase, subunit A"/>
    <property type="match status" value="1"/>
</dbReference>
<dbReference type="EC" id="1.1.1.302" evidence="4"/>
<dbReference type="EMBL" id="HE978324">
    <property type="protein sequence ID" value="CCK72567.1"/>
    <property type="molecule type" value="Genomic_DNA"/>
</dbReference>
<reference evidence="15" key="2">
    <citation type="submission" date="2012-08" db="EMBL/GenBank/DDBJ databases">
        <title>Genome sequence of Kazachstania naganishii.</title>
        <authorList>
            <person name="Gordon J.L."/>
            <person name="Armisen D."/>
            <person name="Proux-Wera E."/>
            <person name="OhEigeartaigh S.S."/>
            <person name="Byrne K.P."/>
            <person name="Wolfe K.H."/>
        </authorList>
    </citation>
    <scope>NUCLEOTIDE SEQUENCE [LARGE SCALE GENOMIC DNA]</scope>
    <source>
        <strain evidence="15">ATCC MYA-139 / BCRC 22969 / CBS 8797 / CCRC 22969 / KCTC 17520 / NBRC 10181 / NCYC 3082</strain>
    </source>
</reference>
<keyword evidence="6" id="KW-0686">Riboflavin biosynthesis</keyword>
<evidence type="ECO:0000256" key="10">
    <source>
        <dbReference type="ARBA" id="ARBA00031630"/>
    </source>
</evidence>
<evidence type="ECO:0000256" key="12">
    <source>
        <dbReference type="ARBA" id="ARBA00049020"/>
    </source>
</evidence>
<dbReference type="eggNOG" id="ENOG502RZWZ">
    <property type="taxonomic scope" value="Eukaryota"/>
</dbReference>
<keyword evidence="15" id="KW-1185">Reference proteome</keyword>
<comment type="similarity">
    <text evidence="3">Belongs to the HTP reductase family.</text>
</comment>
<dbReference type="RefSeq" id="XP_022466812.1">
    <property type="nucleotide sequence ID" value="XM_022610524.1"/>
</dbReference>
<dbReference type="PANTHER" id="PTHR38011">
    <property type="entry name" value="DIHYDROFOLATE REDUCTASE FAMILY PROTEIN (AFU_ORTHOLOGUE AFUA_8G06820)"/>
    <property type="match status" value="1"/>
</dbReference>
<accession>J7S3E9</accession>
<proteinExistence type="inferred from homology"/>
<evidence type="ECO:0000256" key="6">
    <source>
        <dbReference type="ARBA" id="ARBA00022619"/>
    </source>
</evidence>
<dbReference type="KEGG" id="kng:KNAG_0K02030"/>
<dbReference type="Proteomes" id="UP000006310">
    <property type="component" value="Chromosome 11"/>
</dbReference>
<comment type="catalytic activity">
    <reaction evidence="11">
        <text>2,5-diamino-6-(1-D-ribitylamino)pyrimidin-4(3H)-one 5'-phosphate + NAD(+) = 2,5-diamino-6-(1-D-ribosylamino)pyrimidin-4(3H)-one 5'-phosphate + NADH + H(+)</text>
        <dbReference type="Rhea" id="RHEA:27274"/>
        <dbReference type="ChEBI" id="CHEBI:15378"/>
        <dbReference type="ChEBI" id="CHEBI:57540"/>
        <dbReference type="ChEBI" id="CHEBI:57945"/>
        <dbReference type="ChEBI" id="CHEBI:58890"/>
        <dbReference type="ChEBI" id="CHEBI:59545"/>
        <dbReference type="EC" id="1.1.1.302"/>
    </reaction>
</comment>
<feature type="domain" description="Bacterial bifunctional deaminase-reductase C-terminal" evidence="13">
    <location>
        <begin position="29"/>
        <end position="230"/>
    </location>
</feature>
<evidence type="ECO:0000256" key="3">
    <source>
        <dbReference type="ARBA" id="ARBA00009723"/>
    </source>
</evidence>
<dbReference type="AlphaFoldDB" id="J7S3E9"/>
<name>J7S3E9_HUIN7</name>
<organism evidence="14 15">
    <name type="scientific">Huiozyma naganishii (strain ATCC MYA-139 / BCRC 22969 / CBS 8797 / KCTC 17520 / NBRC 10181 / NCYC 3082 / Yp74L-3)</name>
    <name type="common">Yeast</name>
    <name type="synonym">Kazachstania naganishii</name>
    <dbReference type="NCBI Taxonomy" id="1071383"/>
    <lineage>
        <taxon>Eukaryota</taxon>
        <taxon>Fungi</taxon>
        <taxon>Dikarya</taxon>
        <taxon>Ascomycota</taxon>
        <taxon>Saccharomycotina</taxon>
        <taxon>Saccharomycetes</taxon>
        <taxon>Saccharomycetales</taxon>
        <taxon>Saccharomycetaceae</taxon>
        <taxon>Huiozyma</taxon>
    </lineage>
</organism>
<evidence type="ECO:0000256" key="4">
    <source>
        <dbReference type="ARBA" id="ARBA00012851"/>
    </source>
</evidence>
<evidence type="ECO:0000256" key="11">
    <source>
        <dbReference type="ARBA" id="ARBA00047550"/>
    </source>
</evidence>